<evidence type="ECO:0000313" key="4">
    <source>
        <dbReference type="EMBL" id="GBQ04191.1"/>
    </source>
</evidence>
<dbReference type="RefSeq" id="WP_116429072.1">
    <property type="nucleotide sequence ID" value="NZ_BGZL01000030.1"/>
</dbReference>
<keyword evidence="2" id="KW-0812">Transmembrane</keyword>
<feature type="transmembrane region" description="Helical" evidence="2">
    <location>
        <begin position="244"/>
        <end position="262"/>
    </location>
</feature>
<dbReference type="InterPro" id="IPR047704">
    <property type="entry name" value="GPS-CTERM"/>
</dbReference>
<gene>
    <name evidence="4" type="ORF">SSP531S_56830</name>
</gene>
<evidence type="ECO:0000256" key="3">
    <source>
        <dbReference type="SAM" id="SignalP"/>
    </source>
</evidence>
<keyword evidence="2" id="KW-1133">Transmembrane helix</keyword>
<dbReference type="EMBL" id="BGZL01000030">
    <property type="protein sequence ID" value="GBQ04191.1"/>
    <property type="molecule type" value="Genomic_DNA"/>
</dbReference>
<comment type="caution">
    <text evidence="4">The sequence shown here is derived from an EMBL/GenBank/DDBJ whole genome shotgun (WGS) entry which is preliminary data.</text>
</comment>
<proteinExistence type="predicted"/>
<feature type="compositionally biased region" description="Low complexity" evidence="1">
    <location>
        <begin position="230"/>
        <end position="241"/>
    </location>
</feature>
<feature type="chain" id="PRO_5017354549" description="Secreted protein" evidence="3">
    <location>
        <begin position="29"/>
        <end position="268"/>
    </location>
</feature>
<dbReference type="Proteomes" id="UP000265354">
    <property type="component" value="Unassembled WGS sequence"/>
</dbReference>
<evidence type="ECO:0000256" key="1">
    <source>
        <dbReference type="SAM" id="MobiDB-lite"/>
    </source>
</evidence>
<dbReference type="NCBIfam" id="NF040672">
    <property type="entry name" value="SCO2322_fam"/>
    <property type="match status" value="1"/>
</dbReference>
<name>A0A388T7D8_9ACTN</name>
<organism evidence="4 5">
    <name type="scientific">Streptomyces spongiicola</name>
    <dbReference type="NCBI Taxonomy" id="1690221"/>
    <lineage>
        <taxon>Bacteria</taxon>
        <taxon>Bacillati</taxon>
        <taxon>Actinomycetota</taxon>
        <taxon>Actinomycetes</taxon>
        <taxon>Kitasatosporales</taxon>
        <taxon>Streptomycetaceae</taxon>
        <taxon>Streptomyces</taxon>
    </lineage>
</organism>
<feature type="compositionally biased region" description="Low complexity" evidence="1">
    <location>
        <begin position="171"/>
        <end position="188"/>
    </location>
</feature>
<dbReference type="NCBIfam" id="NF040681">
    <property type="entry name" value="GPS-CTERM"/>
    <property type="match status" value="1"/>
</dbReference>
<feature type="signal peptide" evidence="3">
    <location>
        <begin position="1"/>
        <end position="28"/>
    </location>
</feature>
<evidence type="ECO:0000313" key="5">
    <source>
        <dbReference type="Proteomes" id="UP000265354"/>
    </source>
</evidence>
<keyword evidence="2" id="KW-0472">Membrane</keyword>
<dbReference type="AlphaFoldDB" id="A0A388T7D8"/>
<sequence>MIGGRLTALVVALGAVLAAPGVTGQAQAAGYRYWSFWQTGGSGWAYATQGPATARPADGTVDGYRFSVSADSQDASKPRSAPSFPELCADTPARPGAKRVGVVIDFGTGADAPAGEKPPSAQASGCASLPADATSAEALASVAGPLRYDSAALLCAISGYPATGCGEQVSAGERASAEPGASSPSAGQGPEGGSGAGADEAGADEAGATGAGADGAGAAAGKDTGKDTGEGATAAEGAEEGPSLGLFAGVAAVLALGGAAFWQSRRRG</sequence>
<feature type="region of interest" description="Disordered" evidence="1">
    <location>
        <begin position="170"/>
        <end position="241"/>
    </location>
</feature>
<feature type="region of interest" description="Disordered" evidence="1">
    <location>
        <begin position="70"/>
        <end position="90"/>
    </location>
</feature>
<keyword evidence="3" id="KW-0732">Signal</keyword>
<evidence type="ECO:0008006" key="6">
    <source>
        <dbReference type="Google" id="ProtNLM"/>
    </source>
</evidence>
<feature type="compositionally biased region" description="Low complexity" evidence="1">
    <location>
        <begin position="197"/>
        <end position="208"/>
    </location>
</feature>
<reference evidence="4 5" key="1">
    <citation type="submission" date="2018-07" db="EMBL/GenBank/DDBJ databases">
        <title>Whole Genome Shotgun Sequence of Streptomyces spongiicola strain 531S.</title>
        <authorList>
            <person name="Dohra H."/>
            <person name="Kodani S."/>
        </authorList>
    </citation>
    <scope>NUCLEOTIDE SEQUENCE [LARGE SCALE GENOMIC DNA]</scope>
    <source>
        <strain evidence="4 5">531S</strain>
    </source>
</reference>
<evidence type="ECO:0000256" key="2">
    <source>
        <dbReference type="SAM" id="Phobius"/>
    </source>
</evidence>
<accession>A0A388T7D8</accession>
<dbReference type="InterPro" id="IPR047703">
    <property type="entry name" value="SCO2322-like"/>
</dbReference>
<protein>
    <recommendedName>
        <fullName evidence="6">Secreted protein</fullName>
    </recommendedName>
</protein>